<dbReference type="EMBL" id="JAAIUW010000002">
    <property type="protein sequence ID" value="KAF7841556.1"/>
    <property type="molecule type" value="Genomic_DNA"/>
</dbReference>
<evidence type="ECO:0000256" key="1">
    <source>
        <dbReference type="SAM" id="MobiDB-lite"/>
    </source>
</evidence>
<accession>A0A835CG48</accession>
<comment type="caution">
    <text evidence="2">The sequence shown here is derived from an EMBL/GenBank/DDBJ whole genome shotgun (WGS) entry which is preliminary data.</text>
</comment>
<organism evidence="2 3">
    <name type="scientific">Senna tora</name>
    <dbReference type="NCBI Taxonomy" id="362788"/>
    <lineage>
        <taxon>Eukaryota</taxon>
        <taxon>Viridiplantae</taxon>
        <taxon>Streptophyta</taxon>
        <taxon>Embryophyta</taxon>
        <taxon>Tracheophyta</taxon>
        <taxon>Spermatophyta</taxon>
        <taxon>Magnoliopsida</taxon>
        <taxon>eudicotyledons</taxon>
        <taxon>Gunneridae</taxon>
        <taxon>Pentapetalae</taxon>
        <taxon>rosids</taxon>
        <taxon>fabids</taxon>
        <taxon>Fabales</taxon>
        <taxon>Fabaceae</taxon>
        <taxon>Caesalpinioideae</taxon>
        <taxon>Cassia clade</taxon>
        <taxon>Senna</taxon>
    </lineage>
</organism>
<feature type="region of interest" description="Disordered" evidence="1">
    <location>
        <begin position="1"/>
        <end position="35"/>
    </location>
</feature>
<gene>
    <name evidence="2" type="ORF">G2W53_003854</name>
</gene>
<evidence type="ECO:0000313" key="2">
    <source>
        <dbReference type="EMBL" id="KAF7841556.1"/>
    </source>
</evidence>
<name>A0A835CG48_9FABA</name>
<proteinExistence type="predicted"/>
<sequence>MGNHSHRVDRLHFGEEQAKGRVAHEDDNTFPNKEG</sequence>
<reference evidence="2" key="1">
    <citation type="submission" date="2020-09" db="EMBL/GenBank/DDBJ databases">
        <title>Genome-Enabled Discovery of Anthraquinone Biosynthesis in Senna tora.</title>
        <authorList>
            <person name="Kang S.-H."/>
            <person name="Pandey R.P."/>
            <person name="Lee C.-M."/>
            <person name="Sim J.-S."/>
            <person name="Jeong J.-T."/>
            <person name="Choi B.-S."/>
            <person name="Jung M."/>
            <person name="Ginzburg D."/>
            <person name="Zhao K."/>
            <person name="Won S.Y."/>
            <person name="Oh T.-J."/>
            <person name="Yu Y."/>
            <person name="Kim N.-H."/>
            <person name="Lee O.R."/>
            <person name="Lee T.-H."/>
            <person name="Bashyal P."/>
            <person name="Kim T.-S."/>
            <person name="Lee W.-H."/>
            <person name="Kawkins C."/>
            <person name="Kim C.-K."/>
            <person name="Kim J.S."/>
            <person name="Ahn B.O."/>
            <person name="Rhee S.Y."/>
            <person name="Sohng J.K."/>
        </authorList>
    </citation>
    <scope>NUCLEOTIDE SEQUENCE</scope>
    <source>
        <tissue evidence="2">Leaf</tissue>
    </source>
</reference>
<evidence type="ECO:0000313" key="3">
    <source>
        <dbReference type="Proteomes" id="UP000634136"/>
    </source>
</evidence>
<dbReference type="AlphaFoldDB" id="A0A835CG48"/>
<keyword evidence="3" id="KW-1185">Reference proteome</keyword>
<dbReference type="Proteomes" id="UP000634136">
    <property type="component" value="Unassembled WGS sequence"/>
</dbReference>
<protein>
    <submittedName>
        <fullName evidence="2">Uncharacterized protein</fullName>
    </submittedName>
</protein>